<accession>A0A8T0EQM1</accession>
<name>A0A8T0EQM1_ARGBR</name>
<feature type="domain" description="Transposable element P transposase-like RNase H" evidence="1">
    <location>
        <begin position="1"/>
        <end position="62"/>
    </location>
</feature>
<gene>
    <name evidence="2" type="ORF">HNY73_017042</name>
</gene>
<reference evidence="2" key="1">
    <citation type="journal article" date="2020" name="bioRxiv">
        <title>Chromosome-level reference genome of the European wasp spider Argiope bruennichi: a resource for studies on range expansion and evolutionary adaptation.</title>
        <authorList>
            <person name="Sheffer M.M."/>
            <person name="Hoppe A."/>
            <person name="Krehenwinkel H."/>
            <person name="Uhl G."/>
            <person name="Kuss A.W."/>
            <person name="Jensen L."/>
            <person name="Jensen C."/>
            <person name="Gillespie R.G."/>
            <person name="Hoff K.J."/>
            <person name="Prost S."/>
        </authorList>
    </citation>
    <scope>NUCLEOTIDE SEQUENCE</scope>
</reference>
<evidence type="ECO:0000313" key="3">
    <source>
        <dbReference type="Proteomes" id="UP000807504"/>
    </source>
</evidence>
<comment type="caution">
    <text evidence="2">The sequence shown here is derived from an EMBL/GenBank/DDBJ whole genome shotgun (WGS) entry which is preliminary data.</text>
</comment>
<sequence>MSIKAGLTYATDLDCVDGFTMFKQENNDKPPYAIVVLVFMARIKNWKQVLGYYFTSPTDNFSLSQKL</sequence>
<organism evidence="2 3">
    <name type="scientific">Argiope bruennichi</name>
    <name type="common">Wasp spider</name>
    <name type="synonym">Aranea bruennichi</name>
    <dbReference type="NCBI Taxonomy" id="94029"/>
    <lineage>
        <taxon>Eukaryota</taxon>
        <taxon>Metazoa</taxon>
        <taxon>Ecdysozoa</taxon>
        <taxon>Arthropoda</taxon>
        <taxon>Chelicerata</taxon>
        <taxon>Arachnida</taxon>
        <taxon>Araneae</taxon>
        <taxon>Araneomorphae</taxon>
        <taxon>Entelegynae</taxon>
        <taxon>Araneoidea</taxon>
        <taxon>Araneidae</taxon>
        <taxon>Argiope</taxon>
    </lineage>
</organism>
<proteinExistence type="predicted"/>
<dbReference type="InterPro" id="IPR048365">
    <property type="entry name" value="TNP-like_RNaseH_N"/>
</dbReference>
<evidence type="ECO:0000259" key="1">
    <source>
        <dbReference type="Pfam" id="PF21787"/>
    </source>
</evidence>
<dbReference type="AlphaFoldDB" id="A0A8T0EQM1"/>
<dbReference type="Proteomes" id="UP000807504">
    <property type="component" value="Unassembled WGS sequence"/>
</dbReference>
<dbReference type="Pfam" id="PF21787">
    <property type="entry name" value="TNP-like_RNaseH_N"/>
    <property type="match status" value="1"/>
</dbReference>
<dbReference type="EMBL" id="JABXBU010002227">
    <property type="protein sequence ID" value="KAF8774499.1"/>
    <property type="molecule type" value="Genomic_DNA"/>
</dbReference>
<reference evidence="2" key="2">
    <citation type="submission" date="2020-06" db="EMBL/GenBank/DDBJ databases">
        <authorList>
            <person name="Sheffer M."/>
        </authorList>
    </citation>
    <scope>NUCLEOTIDE SEQUENCE</scope>
</reference>
<evidence type="ECO:0000313" key="2">
    <source>
        <dbReference type="EMBL" id="KAF8774499.1"/>
    </source>
</evidence>
<protein>
    <recommendedName>
        <fullName evidence="1">Transposable element P transposase-like RNase H domain-containing protein</fullName>
    </recommendedName>
</protein>
<keyword evidence="3" id="KW-1185">Reference proteome</keyword>